<dbReference type="FunFam" id="2.10.110.30:FF:000002">
    <property type="entry name" value="Putative e3 ubiquitin-protein ligase ubr3"/>
    <property type="match status" value="1"/>
</dbReference>
<comment type="similarity">
    <text evidence="8 10">Belongs to the E3 ubiquitin-protein ligase UBR1-like family.</text>
</comment>
<feature type="compositionally biased region" description="Low complexity" evidence="11">
    <location>
        <begin position="1135"/>
        <end position="1145"/>
    </location>
</feature>
<evidence type="ECO:0000256" key="8">
    <source>
        <dbReference type="ARBA" id="ARBA00046341"/>
    </source>
</evidence>
<keyword evidence="6 10" id="KW-0833">Ubl conjugation pathway</keyword>
<reference evidence="13" key="1">
    <citation type="submission" date="2023-01" db="EMBL/GenBank/DDBJ databases">
        <title>Metagenome sequencing of chrysophaentin producing Chrysophaeum taylorii.</title>
        <authorList>
            <person name="Davison J."/>
            <person name="Bewley C."/>
        </authorList>
    </citation>
    <scope>NUCLEOTIDE SEQUENCE</scope>
    <source>
        <strain evidence="13">NIES-1699</strain>
    </source>
</reference>
<gene>
    <name evidence="13" type="ORF">CTAYLR_008064</name>
</gene>
<dbReference type="SMART" id="SM00396">
    <property type="entry name" value="ZnF_UBR1"/>
    <property type="match status" value="1"/>
</dbReference>
<feature type="domain" description="UBR-type" evidence="12">
    <location>
        <begin position="67"/>
        <end position="138"/>
    </location>
</feature>
<feature type="region of interest" description="Disordered" evidence="11">
    <location>
        <begin position="809"/>
        <end position="861"/>
    </location>
</feature>
<evidence type="ECO:0000256" key="9">
    <source>
        <dbReference type="PROSITE-ProRule" id="PRU00508"/>
    </source>
</evidence>
<evidence type="ECO:0000256" key="4">
    <source>
        <dbReference type="ARBA" id="ARBA00022723"/>
    </source>
</evidence>
<accession>A0AAD7ULX8</accession>
<dbReference type="GO" id="GO:0016567">
    <property type="term" value="P:protein ubiquitination"/>
    <property type="evidence" value="ECO:0007669"/>
    <property type="project" value="UniProtKB-UniRule"/>
</dbReference>
<evidence type="ECO:0000313" key="14">
    <source>
        <dbReference type="Proteomes" id="UP001230188"/>
    </source>
</evidence>
<evidence type="ECO:0000259" key="12">
    <source>
        <dbReference type="PROSITE" id="PS51157"/>
    </source>
</evidence>
<dbReference type="Proteomes" id="UP001230188">
    <property type="component" value="Unassembled WGS sequence"/>
</dbReference>
<feature type="zinc finger region" description="UBR-type" evidence="9">
    <location>
        <begin position="67"/>
        <end position="138"/>
    </location>
</feature>
<comment type="function">
    <text evidence="10">Ubiquitin ligase protein which is a component of the N-end rule pathway. Recognizes and binds to proteins bearing specific N-terminal residues that are destabilizing according to the N-end rule, leading to their ubiquitination and subsequent degradation.</text>
</comment>
<dbReference type="CDD" id="cd16482">
    <property type="entry name" value="RING-H2_UBR1-like"/>
    <property type="match status" value="1"/>
</dbReference>
<evidence type="ECO:0000256" key="10">
    <source>
        <dbReference type="RuleBase" id="RU366018"/>
    </source>
</evidence>
<evidence type="ECO:0000256" key="3">
    <source>
        <dbReference type="ARBA" id="ARBA00022679"/>
    </source>
</evidence>
<dbReference type="InterPro" id="IPR044046">
    <property type="entry name" value="E3_ligase_UBR-like_C"/>
</dbReference>
<dbReference type="GO" id="GO:0061630">
    <property type="term" value="F:ubiquitin protein ligase activity"/>
    <property type="evidence" value="ECO:0007669"/>
    <property type="project" value="UniProtKB-UniRule"/>
</dbReference>
<dbReference type="Pfam" id="PF02207">
    <property type="entry name" value="zf-UBR"/>
    <property type="match status" value="1"/>
</dbReference>
<dbReference type="EC" id="2.3.2.27" evidence="10"/>
<comment type="pathway">
    <text evidence="2 10">Protein modification; protein ubiquitination.</text>
</comment>
<feature type="region of interest" description="Disordered" evidence="11">
    <location>
        <begin position="1195"/>
        <end position="1223"/>
    </location>
</feature>
<dbReference type="InterPro" id="IPR003126">
    <property type="entry name" value="Znf_UBR"/>
</dbReference>
<proteinExistence type="inferred from homology"/>
<dbReference type="GO" id="GO:0008270">
    <property type="term" value="F:zinc ion binding"/>
    <property type="evidence" value="ECO:0007669"/>
    <property type="project" value="UniProtKB-UniRule"/>
</dbReference>
<evidence type="ECO:0000313" key="13">
    <source>
        <dbReference type="EMBL" id="KAJ8609246.1"/>
    </source>
</evidence>
<feature type="compositionally biased region" description="Acidic residues" evidence="11">
    <location>
        <begin position="1195"/>
        <end position="1208"/>
    </location>
</feature>
<evidence type="ECO:0000256" key="5">
    <source>
        <dbReference type="ARBA" id="ARBA00022771"/>
    </source>
</evidence>
<keyword evidence="7 10" id="KW-0862">Zinc</keyword>
<evidence type="ECO:0000256" key="7">
    <source>
        <dbReference type="ARBA" id="ARBA00022833"/>
    </source>
</evidence>
<protein>
    <recommendedName>
        <fullName evidence="10">E3 ubiquitin-protein ligase</fullName>
        <ecNumber evidence="10">2.3.2.27</ecNumber>
    </recommendedName>
</protein>
<dbReference type="PANTHER" id="PTHR21497">
    <property type="entry name" value="UBIQUITIN LIGASE E3 ALPHA-RELATED"/>
    <property type="match status" value="1"/>
</dbReference>
<organism evidence="13 14">
    <name type="scientific">Chrysophaeum taylorii</name>
    <dbReference type="NCBI Taxonomy" id="2483200"/>
    <lineage>
        <taxon>Eukaryota</taxon>
        <taxon>Sar</taxon>
        <taxon>Stramenopiles</taxon>
        <taxon>Ochrophyta</taxon>
        <taxon>Pelagophyceae</taxon>
        <taxon>Pelagomonadales</taxon>
        <taxon>Pelagomonadaceae</taxon>
        <taxon>Chrysophaeum</taxon>
    </lineage>
</organism>
<dbReference type="GO" id="GO:0000151">
    <property type="term" value="C:ubiquitin ligase complex"/>
    <property type="evidence" value="ECO:0007669"/>
    <property type="project" value="TreeGrafter"/>
</dbReference>
<comment type="catalytic activity">
    <reaction evidence="1 10">
        <text>S-ubiquitinyl-[E2 ubiquitin-conjugating enzyme]-L-cysteine + [acceptor protein]-L-lysine = [E2 ubiquitin-conjugating enzyme]-L-cysteine + N(6)-ubiquitinyl-[acceptor protein]-L-lysine.</text>
        <dbReference type="EC" id="2.3.2.27"/>
    </reaction>
</comment>
<evidence type="ECO:0000256" key="1">
    <source>
        <dbReference type="ARBA" id="ARBA00000900"/>
    </source>
</evidence>
<keyword evidence="5 10" id="KW-0863">Zinc-finger</keyword>
<dbReference type="Gene3D" id="2.10.110.30">
    <property type="match status" value="1"/>
</dbReference>
<keyword evidence="3 10" id="KW-0808">Transferase</keyword>
<dbReference type="PANTHER" id="PTHR21497:SF24">
    <property type="entry name" value="E3 UBIQUITIN-PROTEIN LIGASE UBR1"/>
    <property type="match status" value="1"/>
</dbReference>
<comment type="caution">
    <text evidence="13">The sequence shown here is derived from an EMBL/GenBank/DDBJ whole genome shotgun (WGS) entry which is preliminary data.</text>
</comment>
<keyword evidence="4 10" id="KW-0479">Metal-binding</keyword>
<evidence type="ECO:0000256" key="6">
    <source>
        <dbReference type="ARBA" id="ARBA00022786"/>
    </source>
</evidence>
<dbReference type="Pfam" id="PF18995">
    <property type="entry name" value="PRT6_C"/>
    <property type="match status" value="1"/>
</dbReference>
<keyword evidence="14" id="KW-1185">Reference proteome</keyword>
<sequence>MVEAEASAFAQSVGRNWSTLAVGARDVFGGCVAAGRVGMWAMHLVWRGEKKNPYRALAELRASTATSACGYVFKHGDIAWNCRTCQKDNTCVLCDACFQRSAHVGHEVFFHRASPGGCCDCGDLEAWLGDACCEVHQPKASEDPMEALPPDLRRAAAIVVRAAVVALCDVAARCAVAHAGRGNVVRLHNDDVHSVDQVAEALRSAGVAADLARRAVEEADRVGEAVVRWGAGSTSTTRERLAALQSRGLLASAVDADHLAREERAVAIANWLAELVRGSDGMRRLVATEFARELGSSDVEEFEDSKFGLRFTPGGELFAGETRLAATPFAFLIACDALVTKSVRLATHDVLLRLLVDSVARSAVAEALLGAYSFISRLYARGVGTSEDTIFALSVQIFTTPSLVKNALPDVLWVVASALLEALETAGCDARRERGRQRRAVQVVPPPPPPDTDDAFLDTDVVQHRRFAHAVRDLEYVLQTDDVAAVALSPPSSSNGNGRAFDAVLALLSRLQGLDPAVRRDRFHVEYESRRWIYAFNLVLNVSSTSELVAQRAFEDPPRLETAILEPRDRALAARHAHRAAIAALLEWLDAREGSYDWLPLDPPAKPLVLRFDAASEPVSLHLPLHRLIAQLALCAASAGADALPPLLDETETPPALRSRILCCVARLKGYDAAVRTTTTPTLGASSLDELVERSVPDEEATRVAGLLLDDTTVDEVVGVALAEHPLRALAWCAHVGAGLWRRNGTTAQQQALNYASPPLSHSLRDVDQQCVLLGAKLLGADRAVEAILRVFLVDRYLLAPAEATPRAAATSAARLGRSDDDDDNNNRAAEPSFVSGASDHHRRPDTTAARRPRRRQPPPAEFLGFAASEAVVLVIRLATDVPSPPGSARAKLRRELVHALAVAPRRHSEVVAVVSNAAKACGLSTVTTRGSPVAPVADQLLELISRRAAESALWDLRAEVAGEYDPAFARLGRAAHEKAIERVAKFRGPRKDGKPRPLVGPPPPAHADFEDARRDILGCDATHRACVGALLRGDAPDARELECRALHLLTLVAHQGPEFLAKWATTEDDDCVLRLLIGLRSKARAATDYFGSPIYDEGLDWLLARAGGHAKCRAFLAAATPPADATKKQQHQTAASSAAAAAAAADDDDDRVGGGGAEDDAAAKRRKRDSARKRALEAMSRSQAAFAELLEEKDEDMAADDEDDDDDVRAGAQKKSEPREPRECIVCWSRTSETPCLVALAQRSCVLARGVERSSPARRRLRRTFEVRGRACELRERRSDEEGVKLEAGQMVRALAMRDGAARVRVLAPGGGDATCGWVRESELRPVVDRAWRRWGKTRVHVATCGHAVHPGCWDKFFGSLLSKVVAGELFEGRLCVDPRLGQFLCPLCKAASNCLLPDVPPAPASSLPPPPWSLARWALAGGRDASDPDADAAAAAANALEPDDDEPAWASQQHWGRRFSASLCDVGDGHAPGIAPSPLAELFATWSAAAYCATITATTRDDAKPPPPETGSTFLDSRRHGVAAASALARALEYFPRAILADSSSGLDRLTALKGFLAALLAGERLMPRVSADLTALGAARPDDVDVGTWRADADWRVRTALAQPLLSWDLGIALAAFASVWPCSDLAKVVAVLSLARLAQILVEEEPRSEEEEEEEEEGFETLRSAVCGVDERWCGQTLARRTRDAWAPFLRTALFVSRRRASDESDEPNYDEPEDDRLLEELGVPAPRELAKSEEVRALFKAWGDRLRELEGRERVVVDDRDATDETYFYDFTANDPPLDEDDEEQRRVDLKEKVASTAVSRRRRPTDAVLDLSLMALPRTPAFGFVDLPESFTDLYTALVEHRNSPDDDPALCLLTGRVVQAGKRAAQDAPGACTLHARTNGGVGVFFLALRCSTLLVSGSSAAYSVSLYLDDYGEEDVNLRRGAPLHLSRSRLRLLERLYNDHGVPAEVARRRAESPRVIRDNFY</sequence>
<dbReference type="EMBL" id="JAQMWT010000145">
    <property type="protein sequence ID" value="KAJ8609246.1"/>
    <property type="molecule type" value="Genomic_DNA"/>
</dbReference>
<dbReference type="PROSITE" id="PS51157">
    <property type="entry name" value="ZF_UBR"/>
    <property type="match status" value="1"/>
</dbReference>
<dbReference type="GO" id="GO:0071596">
    <property type="term" value="P:ubiquitin-dependent protein catabolic process via the N-end rule pathway"/>
    <property type="evidence" value="ECO:0007669"/>
    <property type="project" value="UniProtKB-UniRule"/>
</dbReference>
<evidence type="ECO:0000256" key="11">
    <source>
        <dbReference type="SAM" id="MobiDB-lite"/>
    </source>
</evidence>
<name>A0AAD7ULX8_9STRA</name>
<dbReference type="CDD" id="cd19673">
    <property type="entry name" value="UBR-box_UBR3"/>
    <property type="match status" value="1"/>
</dbReference>
<dbReference type="InterPro" id="IPR039164">
    <property type="entry name" value="UBR1-like"/>
</dbReference>
<evidence type="ECO:0000256" key="2">
    <source>
        <dbReference type="ARBA" id="ARBA00004906"/>
    </source>
</evidence>
<feature type="compositionally biased region" description="Basic residues" evidence="11">
    <location>
        <begin position="1165"/>
        <end position="1174"/>
    </location>
</feature>
<dbReference type="GO" id="GO:0005737">
    <property type="term" value="C:cytoplasm"/>
    <property type="evidence" value="ECO:0007669"/>
    <property type="project" value="TreeGrafter"/>
</dbReference>
<feature type="region of interest" description="Disordered" evidence="11">
    <location>
        <begin position="1124"/>
        <end position="1177"/>
    </location>
</feature>